<dbReference type="VEuPathDB" id="AmoebaDB:EIN_284720"/>
<evidence type="ECO:0000256" key="1">
    <source>
        <dbReference type="SAM" id="MobiDB-lite"/>
    </source>
</evidence>
<dbReference type="EMBL" id="KB207106">
    <property type="protein sequence ID" value="ELP84886.1"/>
    <property type="molecule type" value="Genomic_DNA"/>
</dbReference>
<dbReference type="GeneID" id="14883881"/>
<dbReference type="PANTHER" id="PTHR13138:SF3">
    <property type="entry name" value="CD2 ANTIGEN CYTOPLASMIC TAIL-BINDING PROTEIN 2"/>
    <property type="match status" value="1"/>
</dbReference>
<feature type="compositionally biased region" description="Basic and acidic residues" evidence="1">
    <location>
        <begin position="104"/>
        <end position="118"/>
    </location>
</feature>
<evidence type="ECO:0000313" key="2">
    <source>
        <dbReference type="EMBL" id="ELP84886.1"/>
    </source>
</evidence>
<keyword evidence="3" id="KW-1185">Reference proteome</keyword>
<dbReference type="RefSeq" id="XP_004184232.1">
    <property type="nucleotide sequence ID" value="XM_004184184.1"/>
</dbReference>
<proteinExistence type="predicted"/>
<accession>L7FJU5</accession>
<name>L7FJU5_ENTIV</name>
<dbReference type="AlphaFoldDB" id="L7FJU5"/>
<dbReference type="OrthoDB" id="331341at2759"/>
<dbReference type="GO" id="GO:0005682">
    <property type="term" value="C:U5 snRNP"/>
    <property type="evidence" value="ECO:0007669"/>
    <property type="project" value="InterPro"/>
</dbReference>
<dbReference type="KEGG" id="eiv:EIN_284720"/>
<feature type="compositionally biased region" description="Acidic residues" evidence="1">
    <location>
        <begin position="67"/>
        <end position="79"/>
    </location>
</feature>
<dbReference type="Proteomes" id="UP000014680">
    <property type="component" value="Unassembled WGS sequence"/>
</dbReference>
<evidence type="ECO:0000313" key="3">
    <source>
        <dbReference type="Proteomes" id="UP000014680"/>
    </source>
</evidence>
<organism evidence="2 3">
    <name type="scientific">Entamoeba invadens IP1</name>
    <dbReference type="NCBI Taxonomy" id="370355"/>
    <lineage>
        <taxon>Eukaryota</taxon>
        <taxon>Amoebozoa</taxon>
        <taxon>Evosea</taxon>
        <taxon>Archamoebae</taxon>
        <taxon>Mastigamoebida</taxon>
        <taxon>Entamoebidae</taxon>
        <taxon>Entamoeba</taxon>
    </lineage>
</organism>
<feature type="compositionally biased region" description="Basic and acidic residues" evidence="1">
    <location>
        <begin position="17"/>
        <end position="26"/>
    </location>
</feature>
<dbReference type="OMA" id="LMDACCN"/>
<reference evidence="2 3" key="1">
    <citation type="submission" date="2012-10" db="EMBL/GenBank/DDBJ databases">
        <authorList>
            <person name="Zafar N."/>
            <person name="Inman J."/>
            <person name="Hall N."/>
            <person name="Lorenzi H."/>
            <person name="Caler E."/>
        </authorList>
    </citation>
    <scope>NUCLEOTIDE SEQUENCE [LARGE SCALE GENOMIC DNA]</scope>
    <source>
        <strain evidence="2 3">IP1</strain>
    </source>
</reference>
<dbReference type="InterPro" id="IPR039905">
    <property type="entry name" value="CD2BP2/Lin1"/>
</dbReference>
<gene>
    <name evidence="2" type="ORF">EIN_284720</name>
</gene>
<feature type="region of interest" description="Disordered" evidence="1">
    <location>
        <begin position="17"/>
        <end position="118"/>
    </location>
</feature>
<protein>
    <submittedName>
        <fullName evidence="2">Uncharacterized protein</fullName>
    </submittedName>
</protein>
<feature type="compositionally biased region" description="Basic and acidic residues" evidence="1">
    <location>
        <begin position="33"/>
        <end position="66"/>
    </location>
</feature>
<dbReference type="PANTHER" id="PTHR13138">
    <property type="entry name" value="PROTEIN LIN1"/>
    <property type="match status" value="1"/>
</dbReference>
<sequence length="216" mass="25356">MSVNLSELQNEIDQNRKERLDKKFGKFDLPNDNFKHKELEKDDYDLEKGAEPTLDNDKIERERVQNEEEISSEADEEGLDPFNLENERDEGDFDVDGNYTKSQRKSDDERDDWVDKLDRMNPQDSKKILRAKQKELETIKKEEQRCDTISTNKRSFYTLIYNTLLPKETPKTALCRLKKEKKISDLNALMDACCNLVDIGDFTIYQKTKESLSSNL</sequence>